<feature type="domain" description="O-methyltransferase dimerisation" evidence="5">
    <location>
        <begin position="79"/>
        <end position="141"/>
    </location>
</feature>
<dbReference type="PROSITE" id="PS51683">
    <property type="entry name" value="SAM_OMT_II"/>
    <property type="match status" value="1"/>
</dbReference>
<dbReference type="Gene3D" id="1.10.10.10">
    <property type="entry name" value="Winged helix-like DNA-binding domain superfamily/Winged helix DNA-binding domain"/>
    <property type="match status" value="1"/>
</dbReference>
<dbReference type="PANTHER" id="PTHR43712">
    <property type="entry name" value="PUTATIVE (AFU_ORTHOLOGUE AFUA_4G14580)-RELATED"/>
    <property type="match status" value="1"/>
</dbReference>
<dbReference type="GO" id="GO:0008171">
    <property type="term" value="F:O-methyltransferase activity"/>
    <property type="evidence" value="ECO:0007669"/>
    <property type="project" value="InterPro"/>
</dbReference>
<gene>
    <name evidence="6" type="ORF">B0T17DRAFT_506962</name>
</gene>
<dbReference type="SUPFAM" id="SSF53335">
    <property type="entry name" value="S-adenosyl-L-methionine-dependent methyltransferases"/>
    <property type="match status" value="1"/>
</dbReference>
<dbReference type="InterPro" id="IPR036388">
    <property type="entry name" value="WH-like_DNA-bd_sf"/>
</dbReference>
<dbReference type="AlphaFoldDB" id="A0AA39XAS4"/>
<keyword evidence="7" id="KW-1185">Reference proteome</keyword>
<accession>A0AA39XAS4</accession>
<dbReference type="Gene3D" id="3.40.50.150">
    <property type="entry name" value="Vaccinia Virus protein VP39"/>
    <property type="match status" value="1"/>
</dbReference>
<keyword evidence="1" id="KW-0489">Methyltransferase</keyword>
<keyword evidence="3" id="KW-0949">S-adenosyl-L-methionine</keyword>
<reference evidence="6" key="1">
    <citation type="submission" date="2023-06" db="EMBL/GenBank/DDBJ databases">
        <title>Genome-scale phylogeny and comparative genomics of the fungal order Sordariales.</title>
        <authorList>
            <consortium name="Lawrence Berkeley National Laboratory"/>
            <person name="Hensen N."/>
            <person name="Bonometti L."/>
            <person name="Westerberg I."/>
            <person name="Brannstrom I.O."/>
            <person name="Guillou S."/>
            <person name="Cros-Aarteil S."/>
            <person name="Calhoun S."/>
            <person name="Haridas S."/>
            <person name="Kuo A."/>
            <person name="Mondo S."/>
            <person name="Pangilinan J."/>
            <person name="Riley R."/>
            <person name="LaButti K."/>
            <person name="Andreopoulos B."/>
            <person name="Lipzen A."/>
            <person name="Chen C."/>
            <person name="Yanf M."/>
            <person name="Daum C."/>
            <person name="Ng V."/>
            <person name="Clum A."/>
            <person name="Steindorff A."/>
            <person name="Ohm R."/>
            <person name="Martin F."/>
            <person name="Silar P."/>
            <person name="Natvig D."/>
            <person name="Lalanne C."/>
            <person name="Gautier V."/>
            <person name="Ament-velasquez S.L."/>
            <person name="Kruys A."/>
            <person name="Hutchinson M.I."/>
            <person name="Powell A.J."/>
            <person name="Barry K."/>
            <person name="Miller A.N."/>
            <person name="Grigoriev I.V."/>
            <person name="Debuchy R."/>
            <person name="Gladieux P."/>
            <person name="Thoren M.H."/>
            <person name="Johannesson H."/>
        </authorList>
    </citation>
    <scope>NUCLEOTIDE SEQUENCE</scope>
    <source>
        <strain evidence="6">SMH3391-2</strain>
    </source>
</reference>
<protein>
    <submittedName>
        <fullName evidence="6">O-methyltransferase</fullName>
    </submittedName>
</protein>
<dbReference type="GO" id="GO:0032259">
    <property type="term" value="P:methylation"/>
    <property type="evidence" value="ECO:0007669"/>
    <property type="project" value="UniProtKB-KW"/>
</dbReference>
<dbReference type="SUPFAM" id="SSF46785">
    <property type="entry name" value="Winged helix' DNA-binding domain"/>
    <property type="match status" value="1"/>
</dbReference>
<proteinExistence type="predicted"/>
<name>A0AA39XAS4_9PEZI</name>
<dbReference type="InterPro" id="IPR012967">
    <property type="entry name" value="COMT_dimerisation"/>
</dbReference>
<dbReference type="Pfam" id="PF00891">
    <property type="entry name" value="Methyltransf_2"/>
    <property type="match status" value="1"/>
</dbReference>
<dbReference type="PANTHER" id="PTHR43712:SF16">
    <property type="entry name" value="O-METHYLTRANSFERASE ELCB"/>
    <property type="match status" value="1"/>
</dbReference>
<dbReference type="InterPro" id="IPR029063">
    <property type="entry name" value="SAM-dependent_MTases_sf"/>
</dbReference>
<evidence type="ECO:0000259" key="5">
    <source>
        <dbReference type="Pfam" id="PF08100"/>
    </source>
</evidence>
<dbReference type="Pfam" id="PF08100">
    <property type="entry name" value="Dimerisation"/>
    <property type="match status" value="1"/>
</dbReference>
<feature type="domain" description="O-methyltransferase C-terminal" evidence="4">
    <location>
        <begin position="243"/>
        <end position="390"/>
    </location>
</feature>
<dbReference type="InterPro" id="IPR036390">
    <property type="entry name" value="WH_DNA-bd_sf"/>
</dbReference>
<dbReference type="Proteomes" id="UP001174934">
    <property type="component" value="Unassembled WGS sequence"/>
</dbReference>
<dbReference type="InterPro" id="IPR001077">
    <property type="entry name" value="COMT_C"/>
</dbReference>
<sequence>MAQPRLEELLLATEQLNAAVDILKSKPVEDGSDNERPQLVDNIIKAAQRILDVAKSPTDQWVDLVNQISIITSNMLFMKWKVFENIPLDGTSISYVELASKVEVELALLARIARLLVSARVLEQVGSDQVAHTAQSRMFLEDHPGSAVYTMGWENGLQAFVKMPEYFDQYGRKEPQTPNHIPVSYAYGQPGLTFYELIDRDPAWLQRFFKGVGALNTNLPIAGIYDFSWLVSQIQNEEESAKRRPLFIDIGGGGGQAIKAIRAEFPGLPIDRFYLQDRADVIEAGEKVDDPLLKGVQRMAIDFFESQPVKGAIVYWIRRCLHNWGDVAAAKVLKNVAEAMAADSKLLLQEDVLDNPPNLWSASMDFLMLGFGGKQRTRETWDQLAGEAGLEIVGVSRGKGTWENQTVIELVKKSVS</sequence>
<evidence type="ECO:0000313" key="7">
    <source>
        <dbReference type="Proteomes" id="UP001174934"/>
    </source>
</evidence>
<dbReference type="InterPro" id="IPR016461">
    <property type="entry name" value="COMT-like"/>
</dbReference>
<evidence type="ECO:0000256" key="1">
    <source>
        <dbReference type="ARBA" id="ARBA00022603"/>
    </source>
</evidence>
<evidence type="ECO:0000256" key="3">
    <source>
        <dbReference type="ARBA" id="ARBA00022691"/>
    </source>
</evidence>
<comment type="caution">
    <text evidence="6">The sequence shown here is derived from an EMBL/GenBank/DDBJ whole genome shotgun (WGS) entry which is preliminary data.</text>
</comment>
<evidence type="ECO:0000313" key="6">
    <source>
        <dbReference type="EMBL" id="KAK0630493.1"/>
    </source>
</evidence>
<keyword evidence="2" id="KW-0808">Transferase</keyword>
<organism evidence="6 7">
    <name type="scientific">Bombardia bombarda</name>
    <dbReference type="NCBI Taxonomy" id="252184"/>
    <lineage>
        <taxon>Eukaryota</taxon>
        <taxon>Fungi</taxon>
        <taxon>Dikarya</taxon>
        <taxon>Ascomycota</taxon>
        <taxon>Pezizomycotina</taxon>
        <taxon>Sordariomycetes</taxon>
        <taxon>Sordariomycetidae</taxon>
        <taxon>Sordariales</taxon>
        <taxon>Lasiosphaeriaceae</taxon>
        <taxon>Bombardia</taxon>
    </lineage>
</organism>
<dbReference type="EMBL" id="JAULSR010000002">
    <property type="protein sequence ID" value="KAK0630493.1"/>
    <property type="molecule type" value="Genomic_DNA"/>
</dbReference>
<evidence type="ECO:0000256" key="2">
    <source>
        <dbReference type="ARBA" id="ARBA00022679"/>
    </source>
</evidence>
<evidence type="ECO:0000259" key="4">
    <source>
        <dbReference type="Pfam" id="PF00891"/>
    </source>
</evidence>